<dbReference type="SMART" id="SM01017">
    <property type="entry name" value="Arrestin_C"/>
    <property type="match status" value="1"/>
</dbReference>
<evidence type="ECO:0000256" key="1">
    <source>
        <dbReference type="ARBA" id="ARBA00005298"/>
    </source>
</evidence>
<evidence type="ECO:0000313" key="4">
    <source>
        <dbReference type="EMBL" id="KAH9421544.1"/>
    </source>
</evidence>
<feature type="domain" description="Arrestin C-terminal-like" evidence="3">
    <location>
        <begin position="233"/>
        <end position="361"/>
    </location>
</feature>
<dbReference type="InterPro" id="IPR014752">
    <property type="entry name" value="Arrestin-like_C"/>
</dbReference>
<sequence length="452" mass="50817">MGRANISISFSSIRVICEKKTFIIIMNIIRSLFENRVNSISILLDRSNQTYHSGELITGRLVFSLNESIDQNNLELLFNGRVHTLIQINQPRNHTIGKSTVGSTTTIITSNIITNNNINNHHHHHHHHHQNREHSVNENFELFRQIYQFAPNGVGSKLGPGNHELPFQFVIPINLPSSFQYKRWAFIEYRLKASVGGKTKELDIQLLGSPSVSPNELYSPVQDDQSKTVGLFNGKKLTMRCNIPQAGWTMGSTIPLTCLIDNYSDKLMTLSASIKQDIQISAYNNRETHREKILTTFGQQVAANRIGGQYHIQILLPKALPVIHNTCRVIQINYYIEVKLDIPLAINLYCKLPIILTNQQLNQQQQQQPQPVPNFYPQPGQQQQYSFGQQPASNPNMMMYPPIPDPNACGGGGGAIPSAPPIGFNEAPPPYSENYGNNSQPIAPYPILPMKD</sequence>
<organism evidence="4 5">
    <name type="scientific">Dermatophagoides pteronyssinus</name>
    <name type="common">European house dust mite</name>
    <dbReference type="NCBI Taxonomy" id="6956"/>
    <lineage>
        <taxon>Eukaryota</taxon>
        <taxon>Metazoa</taxon>
        <taxon>Ecdysozoa</taxon>
        <taxon>Arthropoda</taxon>
        <taxon>Chelicerata</taxon>
        <taxon>Arachnida</taxon>
        <taxon>Acari</taxon>
        <taxon>Acariformes</taxon>
        <taxon>Sarcoptiformes</taxon>
        <taxon>Astigmata</taxon>
        <taxon>Psoroptidia</taxon>
        <taxon>Analgoidea</taxon>
        <taxon>Pyroglyphidae</taxon>
        <taxon>Dermatophagoidinae</taxon>
        <taxon>Dermatophagoides</taxon>
    </lineage>
</organism>
<name>A0ABQ8JG23_DERPT</name>
<dbReference type="InterPro" id="IPR011022">
    <property type="entry name" value="Arrestin_C-like"/>
</dbReference>
<dbReference type="PANTHER" id="PTHR11188">
    <property type="entry name" value="ARRESTIN DOMAIN CONTAINING PROTEIN"/>
    <property type="match status" value="1"/>
</dbReference>
<keyword evidence="5" id="KW-1185">Reference proteome</keyword>
<dbReference type="InterPro" id="IPR014756">
    <property type="entry name" value="Ig_E-set"/>
</dbReference>
<evidence type="ECO:0000256" key="2">
    <source>
        <dbReference type="SAM" id="MobiDB-lite"/>
    </source>
</evidence>
<dbReference type="SUPFAM" id="SSF81296">
    <property type="entry name" value="E set domains"/>
    <property type="match status" value="2"/>
</dbReference>
<dbReference type="Pfam" id="PF00339">
    <property type="entry name" value="Arrestin_N"/>
    <property type="match status" value="1"/>
</dbReference>
<proteinExistence type="inferred from homology"/>
<dbReference type="InterPro" id="IPR011021">
    <property type="entry name" value="Arrestin-like_N"/>
</dbReference>
<dbReference type="Pfam" id="PF02752">
    <property type="entry name" value="Arrestin_C"/>
    <property type="match status" value="1"/>
</dbReference>
<protein>
    <recommendedName>
        <fullName evidence="3">Arrestin C-terminal-like domain-containing protein</fullName>
    </recommendedName>
</protein>
<evidence type="ECO:0000313" key="5">
    <source>
        <dbReference type="Proteomes" id="UP000887458"/>
    </source>
</evidence>
<dbReference type="PANTHER" id="PTHR11188:SF83">
    <property type="entry name" value="ARRESTIN C-TERMINAL-LIKE DOMAIN-CONTAINING PROTEIN"/>
    <property type="match status" value="1"/>
</dbReference>
<gene>
    <name evidence="4" type="ORF">DERP_012277</name>
</gene>
<dbReference type="EMBL" id="NJHN03000040">
    <property type="protein sequence ID" value="KAH9421544.1"/>
    <property type="molecule type" value="Genomic_DNA"/>
</dbReference>
<feature type="compositionally biased region" description="Low complexity" evidence="2">
    <location>
        <begin position="377"/>
        <end position="390"/>
    </location>
</feature>
<dbReference type="Proteomes" id="UP000887458">
    <property type="component" value="Unassembled WGS sequence"/>
</dbReference>
<reference evidence="4 5" key="1">
    <citation type="journal article" date="2018" name="J. Allergy Clin. Immunol.">
        <title>High-quality assembly of Dermatophagoides pteronyssinus genome and transcriptome reveals a wide range of novel allergens.</title>
        <authorList>
            <person name="Liu X.Y."/>
            <person name="Yang K.Y."/>
            <person name="Wang M.Q."/>
            <person name="Kwok J.S."/>
            <person name="Zeng X."/>
            <person name="Yang Z."/>
            <person name="Xiao X.J."/>
            <person name="Lau C.P."/>
            <person name="Li Y."/>
            <person name="Huang Z.M."/>
            <person name="Ba J.G."/>
            <person name="Yim A.K."/>
            <person name="Ouyang C.Y."/>
            <person name="Ngai S.M."/>
            <person name="Chan T.F."/>
            <person name="Leung E.L."/>
            <person name="Liu L."/>
            <person name="Liu Z.G."/>
            <person name="Tsui S.K."/>
        </authorList>
    </citation>
    <scope>NUCLEOTIDE SEQUENCE [LARGE SCALE GENOMIC DNA]</scope>
    <source>
        <strain evidence="4">Derp</strain>
    </source>
</reference>
<accession>A0ABQ8JG23</accession>
<feature type="compositionally biased region" description="Pro residues" evidence="2">
    <location>
        <begin position="443"/>
        <end position="452"/>
    </location>
</feature>
<evidence type="ECO:0000259" key="3">
    <source>
        <dbReference type="SMART" id="SM01017"/>
    </source>
</evidence>
<reference evidence="4 5" key="2">
    <citation type="journal article" date="2022" name="Mol. Biol. Evol.">
        <title>Comparative Genomics Reveals Insights into the Divergent Evolution of Astigmatic Mites and Household Pest Adaptations.</title>
        <authorList>
            <person name="Xiong Q."/>
            <person name="Wan A.T."/>
            <person name="Liu X."/>
            <person name="Fung C.S."/>
            <person name="Xiao X."/>
            <person name="Malainual N."/>
            <person name="Hou J."/>
            <person name="Wang L."/>
            <person name="Wang M."/>
            <person name="Yang K.Y."/>
            <person name="Cui Y."/>
            <person name="Leung E.L."/>
            <person name="Nong W."/>
            <person name="Shin S.K."/>
            <person name="Au S.W."/>
            <person name="Jeong K.Y."/>
            <person name="Chew F.T."/>
            <person name="Hui J.H."/>
            <person name="Leung T.F."/>
            <person name="Tungtrongchitr A."/>
            <person name="Zhong N."/>
            <person name="Liu Z."/>
            <person name="Tsui S.K."/>
        </authorList>
    </citation>
    <scope>NUCLEOTIDE SEQUENCE [LARGE SCALE GENOMIC DNA]</scope>
    <source>
        <strain evidence="4">Derp</strain>
    </source>
</reference>
<comment type="caution">
    <text evidence="4">The sequence shown here is derived from an EMBL/GenBank/DDBJ whole genome shotgun (WGS) entry which is preliminary data.</text>
</comment>
<dbReference type="Gene3D" id="2.60.40.640">
    <property type="match status" value="2"/>
</dbReference>
<comment type="similarity">
    <text evidence="1">Belongs to the arrestin family.</text>
</comment>
<feature type="region of interest" description="Disordered" evidence="2">
    <location>
        <begin position="365"/>
        <end position="452"/>
    </location>
</feature>
<dbReference type="InterPro" id="IPR050357">
    <property type="entry name" value="Arrestin_domain-protein"/>
</dbReference>